<name>A0A6P8WY96_DROAB</name>
<dbReference type="AlphaFoldDB" id="A0A6P8WY96"/>
<dbReference type="RefSeq" id="XP_034103565.1">
    <property type="nucleotide sequence ID" value="XM_034247674.2"/>
</dbReference>
<dbReference type="PANTHER" id="PTHR32235">
    <property type="entry name" value="NON-HOMOLOGOUS END-JOINING FACTOR 1"/>
    <property type="match status" value="1"/>
</dbReference>
<dbReference type="GO" id="GO:0045027">
    <property type="term" value="F:DNA end binding"/>
    <property type="evidence" value="ECO:0007669"/>
    <property type="project" value="TreeGrafter"/>
</dbReference>
<evidence type="ECO:0000256" key="6">
    <source>
        <dbReference type="SAM" id="MobiDB-lite"/>
    </source>
</evidence>
<sequence length="365" mass="41075">MTVIIIQSSDVHIVASVKVSEGAAAEIFCLDTKTGITYTEHLSAIKFVPRVRKTNKRVYMSETIIRSAIAGAQPVEAKLSVANVHDDSSGSESNNEIGDAQKESEQRTVLALKYHVGEARTVLNWQWHLTVINVETFYQALLKDTLHVASYLSDTVDELVDVIKKKDIEIKQYRLEGAKLRRTTVATEHFDETAYQVKHKGIMNEVSNYAEVDRALNGIGVEMIVKEEAPAEEVKPMANVSPQVDKFKETSKRSRKRKALESKTKHVEFKAKQRREKPKMQYKDTESQESDLNLILKFDDDDVDEDVKPKLNSNSLVSIPPKAELQEVEVKTEPGEDDDISDIMAMINSTVKQSAKVFSHNSNNN</sequence>
<keyword evidence="3" id="KW-0234">DNA repair</keyword>
<dbReference type="GO" id="GO:0032807">
    <property type="term" value="C:DNA ligase IV complex"/>
    <property type="evidence" value="ECO:0007669"/>
    <property type="project" value="TreeGrafter"/>
</dbReference>
<keyword evidence="2" id="KW-0227">DNA damage</keyword>
<evidence type="ECO:0000256" key="4">
    <source>
        <dbReference type="ARBA" id="ARBA00023242"/>
    </source>
</evidence>
<comment type="similarity">
    <text evidence="5">Belongs to the XRCC4-XLF family. XLF subfamily.</text>
</comment>
<dbReference type="Gene3D" id="1.10.287.450">
    <property type="entry name" value="Helix hairpin bin"/>
    <property type="match status" value="1"/>
</dbReference>
<evidence type="ECO:0000256" key="1">
    <source>
        <dbReference type="ARBA" id="ARBA00004123"/>
    </source>
</evidence>
<dbReference type="Proteomes" id="UP000515160">
    <property type="component" value="Chromosome X"/>
</dbReference>
<gene>
    <name evidence="8" type="primary">LOC117567588</name>
</gene>
<evidence type="ECO:0000256" key="2">
    <source>
        <dbReference type="ARBA" id="ARBA00022763"/>
    </source>
</evidence>
<keyword evidence="4" id="KW-0539">Nucleus</keyword>
<comment type="subcellular location">
    <subcellularLocation>
        <location evidence="1">Nucleus</location>
    </subcellularLocation>
</comment>
<feature type="compositionally biased region" description="Basic and acidic residues" evidence="6">
    <location>
        <begin position="259"/>
        <end position="271"/>
    </location>
</feature>
<dbReference type="InterPro" id="IPR052287">
    <property type="entry name" value="NHEJ_factor"/>
</dbReference>
<evidence type="ECO:0000313" key="8">
    <source>
        <dbReference type="RefSeq" id="XP_034103565.1"/>
    </source>
</evidence>
<reference evidence="8" key="1">
    <citation type="submission" date="2025-08" db="UniProtKB">
        <authorList>
            <consortium name="RefSeq"/>
        </authorList>
    </citation>
    <scope>IDENTIFICATION</scope>
    <source>
        <strain evidence="8">15112-1751.03</strain>
        <tissue evidence="8">Whole Adult</tissue>
    </source>
</reference>
<keyword evidence="7" id="KW-1185">Reference proteome</keyword>
<proteinExistence type="inferred from homology"/>
<dbReference type="OrthoDB" id="2155935at2759"/>
<dbReference type="PANTHER" id="PTHR32235:SF1">
    <property type="entry name" value="NON-HOMOLOGOUS END-JOINING FACTOR 1"/>
    <property type="match status" value="1"/>
</dbReference>
<dbReference type="GeneID" id="117567588"/>
<evidence type="ECO:0000256" key="5">
    <source>
        <dbReference type="ARBA" id="ARBA00025747"/>
    </source>
</evidence>
<organism evidence="7 8">
    <name type="scientific">Drosophila albomicans</name>
    <name type="common">Fruit fly</name>
    <dbReference type="NCBI Taxonomy" id="7291"/>
    <lineage>
        <taxon>Eukaryota</taxon>
        <taxon>Metazoa</taxon>
        <taxon>Ecdysozoa</taxon>
        <taxon>Arthropoda</taxon>
        <taxon>Hexapoda</taxon>
        <taxon>Insecta</taxon>
        <taxon>Pterygota</taxon>
        <taxon>Neoptera</taxon>
        <taxon>Endopterygota</taxon>
        <taxon>Diptera</taxon>
        <taxon>Brachycera</taxon>
        <taxon>Muscomorpha</taxon>
        <taxon>Ephydroidea</taxon>
        <taxon>Drosophilidae</taxon>
        <taxon>Drosophila</taxon>
    </lineage>
</organism>
<evidence type="ECO:0000313" key="7">
    <source>
        <dbReference type="Proteomes" id="UP000515160"/>
    </source>
</evidence>
<protein>
    <submittedName>
        <fullName evidence="8">Uncharacterized protein LOC117567588</fullName>
    </submittedName>
</protein>
<accession>A0A6P8WY96</accession>
<evidence type="ECO:0000256" key="3">
    <source>
        <dbReference type="ARBA" id="ARBA00023204"/>
    </source>
</evidence>
<dbReference type="GO" id="GO:0006303">
    <property type="term" value="P:double-strand break repair via nonhomologous end joining"/>
    <property type="evidence" value="ECO:0007669"/>
    <property type="project" value="TreeGrafter"/>
</dbReference>
<feature type="region of interest" description="Disordered" evidence="6">
    <location>
        <begin position="246"/>
        <end position="288"/>
    </location>
</feature>